<organism evidence="2 3">
    <name type="scientific">Haloplanus aerogenes</name>
    <dbReference type="NCBI Taxonomy" id="660522"/>
    <lineage>
        <taxon>Archaea</taxon>
        <taxon>Methanobacteriati</taxon>
        <taxon>Methanobacteriota</taxon>
        <taxon>Stenosarchaea group</taxon>
        <taxon>Halobacteria</taxon>
        <taxon>Halobacteriales</taxon>
        <taxon>Haloferacaceae</taxon>
        <taxon>Haloplanus</taxon>
    </lineage>
</organism>
<keyword evidence="4" id="KW-1185">Reference proteome</keyword>
<dbReference type="KEGG" id="haer:DU502_09890"/>
<dbReference type="EMBL" id="CP034145">
    <property type="protein sequence ID" value="AZH25670.1"/>
    <property type="molecule type" value="Genomic_DNA"/>
</dbReference>
<evidence type="ECO:0000313" key="3">
    <source>
        <dbReference type="Proteomes" id="UP000277326"/>
    </source>
</evidence>
<dbReference type="Proteomes" id="UP000282007">
    <property type="component" value="Chromosome"/>
</dbReference>
<reference evidence="1 4" key="2">
    <citation type="submission" date="2018-07" db="EMBL/GenBank/DDBJ databases">
        <title>Genome sequences of Haloplanus aerogenes JCM 16430T.</title>
        <authorList>
            <person name="Kim Y.B."/>
            <person name="Roh S.W."/>
        </authorList>
    </citation>
    <scope>NUCLEOTIDE SEQUENCE [LARGE SCALE GENOMIC DNA]</scope>
    <source>
        <strain evidence="1 4">JCM 16430</strain>
    </source>
</reference>
<reference evidence="2" key="3">
    <citation type="submission" date="2018-10" db="EMBL/GenBank/DDBJ databases">
        <authorList>
            <person name="Whitman W."/>
            <person name="Huntemann M."/>
            <person name="Clum A."/>
            <person name="Pillay M."/>
            <person name="Palaniappan K."/>
            <person name="Varghese N."/>
            <person name="Mikhailova N."/>
            <person name="Stamatis D."/>
            <person name="Reddy T."/>
            <person name="Daum C."/>
            <person name="Shapiro N."/>
            <person name="Ivanova N."/>
            <person name="Kyrpides N."/>
            <person name="Woyke T."/>
        </authorList>
    </citation>
    <scope>NUCLEOTIDE SEQUENCE</scope>
    <source>
        <strain evidence="2">CGMCC 1.10124</strain>
    </source>
</reference>
<proteinExistence type="predicted"/>
<reference evidence="2 3" key="1">
    <citation type="journal article" date="2015" name="Stand. Genomic Sci.">
        <title>Genomic Encyclopedia of Bacterial and Archaeal Type Strains, Phase III: the genomes of soil and plant-associated and newly described type strains.</title>
        <authorList>
            <person name="Whitman W.B."/>
            <person name="Woyke T."/>
            <person name="Klenk H.P."/>
            <person name="Zhou Y."/>
            <person name="Lilburn T.G."/>
            <person name="Beck B.J."/>
            <person name="De Vos P."/>
            <person name="Vandamme P."/>
            <person name="Eisen J.A."/>
            <person name="Garrity G."/>
            <person name="Hugenholtz P."/>
            <person name="Kyrpides N.C."/>
        </authorList>
    </citation>
    <scope>NUCLEOTIDE SEQUENCE [LARGE SCALE GENOMIC DNA]</scope>
    <source>
        <strain evidence="2 3">CGMCC 1.10124</strain>
    </source>
</reference>
<protein>
    <submittedName>
        <fullName evidence="2">Uncharacterized protein</fullName>
    </submittedName>
</protein>
<dbReference type="OrthoDB" id="308376at2157"/>
<name>A0A3M0EBX3_9EURY</name>
<gene>
    <name evidence="2" type="ORF">ATH50_0489</name>
    <name evidence="1" type="ORF">DU502_09890</name>
</gene>
<dbReference type="AlphaFoldDB" id="A0A3M0EBX3"/>
<accession>A0A3M0EBX3</accession>
<sequence>MPYIEDIQQLELENTFDIEISADKTIWRYVSFEKFLSLVNSRAIHFRQAELLSDEYEGEIPPREVIPHPGLAELYDANSLITHISSWYIGDSESQEMWDEYEEADLLIKSDYQSFRDSISIDDEFGVQFVEVDYIDWTDEELGLVSEQDGTLSGGLLDPFKYKREKFAFESEFRAIATTIGTLSDMEENKGEVDFGEMVDKYREPNIFVRSELDTLIDEIRVSPELGGWVVEEVSEWMDREFGIGNQVRHSNLAD</sequence>
<dbReference type="Proteomes" id="UP000277326">
    <property type="component" value="Unassembled WGS sequence"/>
</dbReference>
<dbReference type="EMBL" id="REFS01000001">
    <property type="protein sequence ID" value="RMB25400.1"/>
    <property type="molecule type" value="Genomic_DNA"/>
</dbReference>
<dbReference type="GeneID" id="38471598"/>
<dbReference type="RefSeq" id="WP_121919205.1">
    <property type="nucleotide sequence ID" value="NZ_CP034145.1"/>
</dbReference>
<evidence type="ECO:0000313" key="1">
    <source>
        <dbReference type="EMBL" id="AZH25670.1"/>
    </source>
</evidence>
<evidence type="ECO:0000313" key="4">
    <source>
        <dbReference type="Proteomes" id="UP000282007"/>
    </source>
</evidence>
<evidence type="ECO:0000313" key="2">
    <source>
        <dbReference type="EMBL" id="RMB25400.1"/>
    </source>
</evidence>